<protein>
    <recommendedName>
        <fullName evidence="1">N-acetyltransferase domain-containing protein</fullName>
    </recommendedName>
</protein>
<evidence type="ECO:0000313" key="2">
    <source>
        <dbReference type="EMBL" id="BCI50876.1"/>
    </source>
</evidence>
<evidence type="ECO:0000313" key="3">
    <source>
        <dbReference type="Proteomes" id="UP000515734"/>
    </source>
</evidence>
<dbReference type="AlphaFoldDB" id="A0A6S6NYZ0"/>
<dbReference type="GO" id="GO:0016747">
    <property type="term" value="F:acyltransferase activity, transferring groups other than amino-acyl groups"/>
    <property type="evidence" value="ECO:0007669"/>
    <property type="project" value="InterPro"/>
</dbReference>
<dbReference type="InterPro" id="IPR051531">
    <property type="entry name" value="N-acetyltransferase"/>
</dbReference>
<organism evidence="2 3">
    <name type="scientific">Mycolicibacterium litorale</name>
    <dbReference type="NCBI Taxonomy" id="758802"/>
    <lineage>
        <taxon>Bacteria</taxon>
        <taxon>Bacillati</taxon>
        <taxon>Actinomycetota</taxon>
        <taxon>Actinomycetes</taxon>
        <taxon>Mycobacteriales</taxon>
        <taxon>Mycobacteriaceae</taxon>
        <taxon>Mycolicibacterium</taxon>
    </lineage>
</organism>
<dbReference type="PANTHER" id="PTHR43792">
    <property type="entry name" value="GNAT FAMILY, PUTATIVE (AFU_ORTHOLOGUE AFUA_3G00765)-RELATED-RELATED"/>
    <property type="match status" value="1"/>
</dbReference>
<dbReference type="InterPro" id="IPR000182">
    <property type="entry name" value="GNAT_dom"/>
</dbReference>
<dbReference type="Proteomes" id="UP000515734">
    <property type="component" value="Chromosome"/>
</dbReference>
<sequence length="171" mass="18261">MVSEVVLLPATVEHLTALREDRAAFGELLGAAVPDGWPEFPESIDFTIDRLTEHPYQAGWWMHFFLADEGALLVGSGGFAGPPSGGVVELGYEIAPEFRNRGLATAAARAMIDKAVSTSNAVTTVVAHTLAQENPSTGVLRRLGFARVAELADAEDGPIWRWELPVAAPVP</sequence>
<dbReference type="SUPFAM" id="SSF55729">
    <property type="entry name" value="Acyl-CoA N-acyltransferases (Nat)"/>
    <property type="match status" value="1"/>
</dbReference>
<name>A0A6S6NYZ0_9MYCO</name>
<proteinExistence type="predicted"/>
<dbReference type="PANTHER" id="PTHR43792:SF13">
    <property type="entry name" value="ACETYLTRANSFERASE"/>
    <property type="match status" value="1"/>
</dbReference>
<feature type="domain" description="N-acetyltransferase" evidence="1">
    <location>
        <begin position="10"/>
        <end position="167"/>
    </location>
</feature>
<dbReference type="Gene3D" id="3.40.630.30">
    <property type="match status" value="1"/>
</dbReference>
<dbReference type="Pfam" id="PF13302">
    <property type="entry name" value="Acetyltransf_3"/>
    <property type="match status" value="1"/>
</dbReference>
<dbReference type="InterPro" id="IPR016181">
    <property type="entry name" value="Acyl_CoA_acyltransferase"/>
</dbReference>
<dbReference type="PROSITE" id="PS51186">
    <property type="entry name" value="GNAT"/>
    <property type="match status" value="1"/>
</dbReference>
<accession>A0A6S6NYZ0</accession>
<gene>
    <name evidence="2" type="ORF">NIIDNTM18_01540</name>
</gene>
<evidence type="ECO:0000259" key="1">
    <source>
        <dbReference type="PROSITE" id="PS51186"/>
    </source>
</evidence>
<dbReference type="EMBL" id="AP023287">
    <property type="protein sequence ID" value="BCI50876.1"/>
    <property type="molecule type" value="Genomic_DNA"/>
</dbReference>
<reference evidence="2 3" key="1">
    <citation type="submission" date="2020-07" db="EMBL/GenBank/DDBJ databases">
        <title>Complete genome sequence of Mycolicibacterium litorale like strain isolated from cardiac implantable electronic device infection.</title>
        <authorList>
            <person name="Fukano H."/>
            <person name="Miyama H."/>
            <person name="Hoshino Y."/>
        </authorList>
    </citation>
    <scope>NUCLEOTIDE SEQUENCE [LARGE SCALE GENOMIC DNA]</scope>
    <source>
        <strain evidence="2 3">NIIDNTM18</strain>
    </source>
</reference>